<evidence type="ECO:0000313" key="2">
    <source>
        <dbReference type="Proteomes" id="UP000037247"/>
    </source>
</evidence>
<dbReference type="RefSeq" id="WP_049699233.1">
    <property type="nucleotide sequence ID" value="NZ_CBDRLS010000005.1"/>
</dbReference>
<name>A0ABR5IBM9_9ACTN</name>
<protein>
    <submittedName>
        <fullName evidence="1">Membrane protein</fullName>
    </submittedName>
</protein>
<proteinExistence type="predicted"/>
<keyword evidence="2" id="KW-1185">Reference proteome</keyword>
<evidence type="ECO:0000313" key="1">
    <source>
        <dbReference type="EMBL" id="KNA91060.1"/>
    </source>
</evidence>
<reference evidence="1 2" key="1">
    <citation type="submission" date="2015-05" db="EMBL/GenBank/DDBJ databases">
        <title>Draft genome sequence of the bacterium Gordonia jacobaea a new member of the Gordonia genus.</title>
        <authorList>
            <person name="Jimenez-Galisteo G."/>
            <person name="Dominguez A."/>
            <person name="Munoz E."/>
            <person name="Vinas M."/>
        </authorList>
    </citation>
    <scope>NUCLEOTIDE SEQUENCE [LARGE SCALE GENOMIC DNA]</scope>
    <source>
        <strain evidence="2">mv1</strain>
    </source>
</reference>
<sequence length="72" mass="7877">MTRDTKKKLTPAKRALISVAAVAQFALQGYALRDLKKRPAEQVRGPKKAWAAASFINYIGPIAYLGFGRKSA</sequence>
<dbReference type="EMBL" id="LDTZ01000017">
    <property type="protein sequence ID" value="KNA91060.1"/>
    <property type="molecule type" value="Genomic_DNA"/>
</dbReference>
<accession>A0ABR5IBM9</accession>
<dbReference type="Proteomes" id="UP000037247">
    <property type="component" value="Unassembled WGS sequence"/>
</dbReference>
<organism evidence="1 2">
    <name type="scientific">Gordonia jacobaea</name>
    <dbReference type="NCBI Taxonomy" id="122202"/>
    <lineage>
        <taxon>Bacteria</taxon>
        <taxon>Bacillati</taxon>
        <taxon>Actinomycetota</taxon>
        <taxon>Actinomycetes</taxon>
        <taxon>Mycobacteriales</taxon>
        <taxon>Gordoniaceae</taxon>
        <taxon>Gordonia</taxon>
    </lineage>
</organism>
<gene>
    <name evidence="1" type="ORF">ABW18_12245</name>
</gene>
<comment type="caution">
    <text evidence="1">The sequence shown here is derived from an EMBL/GenBank/DDBJ whole genome shotgun (WGS) entry which is preliminary data.</text>
</comment>